<dbReference type="GO" id="GO:0043190">
    <property type="term" value="C:ATP-binding cassette (ABC) transporter complex"/>
    <property type="evidence" value="ECO:0007669"/>
    <property type="project" value="EnsemblMetazoa"/>
</dbReference>
<reference evidence="8 9" key="1">
    <citation type="journal article" date="2007" name="Nature">
        <title>Evolution of genes and genomes on the Drosophila phylogeny.</title>
        <authorList>
            <consortium name="Drosophila 12 Genomes Consortium"/>
            <person name="Clark A.G."/>
            <person name="Eisen M.B."/>
            <person name="Smith D.R."/>
            <person name="Bergman C.M."/>
            <person name="Oliver B."/>
            <person name="Markow T.A."/>
            <person name="Kaufman T.C."/>
            <person name="Kellis M."/>
            <person name="Gelbart W."/>
            <person name="Iyer V.N."/>
            <person name="Pollard D.A."/>
            <person name="Sackton T.B."/>
            <person name="Larracuente A.M."/>
            <person name="Singh N.D."/>
            <person name="Abad J.P."/>
            <person name="Abt D.N."/>
            <person name="Adryan B."/>
            <person name="Aguade M."/>
            <person name="Akashi H."/>
            <person name="Anderson W.W."/>
            <person name="Aquadro C.F."/>
            <person name="Ardell D.H."/>
            <person name="Arguello R."/>
            <person name="Artieri C.G."/>
            <person name="Barbash D.A."/>
            <person name="Barker D."/>
            <person name="Barsanti P."/>
            <person name="Batterham P."/>
            <person name="Batzoglou S."/>
            <person name="Begun D."/>
            <person name="Bhutkar A."/>
            <person name="Blanco E."/>
            <person name="Bosak S.A."/>
            <person name="Bradley R.K."/>
            <person name="Brand A.D."/>
            <person name="Brent M.R."/>
            <person name="Brooks A.N."/>
            <person name="Brown R.H."/>
            <person name="Butlin R.K."/>
            <person name="Caggese C."/>
            <person name="Calvi B.R."/>
            <person name="Bernardo de Carvalho A."/>
            <person name="Caspi A."/>
            <person name="Castrezana S."/>
            <person name="Celniker S.E."/>
            <person name="Chang J.L."/>
            <person name="Chapple C."/>
            <person name="Chatterji S."/>
            <person name="Chinwalla A."/>
            <person name="Civetta A."/>
            <person name="Clifton S.W."/>
            <person name="Comeron J.M."/>
            <person name="Costello J.C."/>
            <person name="Coyne J.A."/>
            <person name="Daub J."/>
            <person name="David R.G."/>
            <person name="Delcher A.L."/>
            <person name="Delehaunty K."/>
            <person name="Do C.B."/>
            <person name="Ebling H."/>
            <person name="Edwards K."/>
            <person name="Eickbush T."/>
            <person name="Evans J.D."/>
            <person name="Filipski A."/>
            <person name="Findeiss S."/>
            <person name="Freyhult E."/>
            <person name="Fulton L."/>
            <person name="Fulton R."/>
            <person name="Garcia A.C."/>
            <person name="Gardiner A."/>
            <person name="Garfield D.A."/>
            <person name="Garvin B.E."/>
            <person name="Gibson G."/>
            <person name="Gilbert D."/>
            <person name="Gnerre S."/>
            <person name="Godfrey J."/>
            <person name="Good R."/>
            <person name="Gotea V."/>
            <person name="Gravely B."/>
            <person name="Greenberg A.J."/>
            <person name="Griffiths-Jones S."/>
            <person name="Gross S."/>
            <person name="Guigo R."/>
            <person name="Gustafson E.A."/>
            <person name="Haerty W."/>
            <person name="Hahn M.W."/>
            <person name="Halligan D.L."/>
            <person name="Halpern A.L."/>
            <person name="Halter G.M."/>
            <person name="Han M.V."/>
            <person name="Heger A."/>
            <person name="Hillier L."/>
            <person name="Hinrichs A.S."/>
            <person name="Holmes I."/>
            <person name="Hoskins R.A."/>
            <person name="Hubisz M.J."/>
            <person name="Hultmark D."/>
            <person name="Huntley M.A."/>
            <person name="Jaffe D.B."/>
            <person name="Jagadeeshan S."/>
            <person name="Jeck W.R."/>
            <person name="Johnson J."/>
            <person name="Jones C.D."/>
            <person name="Jordan W.C."/>
            <person name="Karpen G.H."/>
            <person name="Kataoka E."/>
            <person name="Keightley P.D."/>
            <person name="Kheradpour P."/>
            <person name="Kirkness E.F."/>
            <person name="Koerich L.B."/>
            <person name="Kristiansen K."/>
            <person name="Kudrna D."/>
            <person name="Kulathinal R.J."/>
            <person name="Kumar S."/>
            <person name="Kwok R."/>
            <person name="Lander E."/>
            <person name="Langley C.H."/>
            <person name="Lapoint R."/>
            <person name="Lazzaro B.P."/>
            <person name="Lee S.J."/>
            <person name="Levesque L."/>
            <person name="Li R."/>
            <person name="Lin C.F."/>
            <person name="Lin M.F."/>
            <person name="Lindblad-Toh K."/>
            <person name="Llopart A."/>
            <person name="Long M."/>
            <person name="Low L."/>
            <person name="Lozovsky E."/>
            <person name="Lu J."/>
            <person name="Luo M."/>
            <person name="Machado C.A."/>
            <person name="Makalowski W."/>
            <person name="Marzo M."/>
            <person name="Matsuda M."/>
            <person name="Matzkin L."/>
            <person name="McAllister B."/>
            <person name="McBride C.S."/>
            <person name="McKernan B."/>
            <person name="McKernan K."/>
            <person name="Mendez-Lago M."/>
            <person name="Minx P."/>
            <person name="Mollenhauer M.U."/>
            <person name="Montooth K."/>
            <person name="Mount S.M."/>
            <person name="Mu X."/>
            <person name="Myers E."/>
            <person name="Negre B."/>
            <person name="Newfeld S."/>
            <person name="Nielsen R."/>
            <person name="Noor M.A."/>
            <person name="O'Grady P."/>
            <person name="Pachter L."/>
            <person name="Papaceit M."/>
            <person name="Parisi M.J."/>
            <person name="Parisi M."/>
            <person name="Parts L."/>
            <person name="Pedersen J.S."/>
            <person name="Pesole G."/>
            <person name="Phillippy A.M."/>
            <person name="Ponting C.P."/>
            <person name="Pop M."/>
            <person name="Porcelli D."/>
            <person name="Powell J.R."/>
            <person name="Prohaska S."/>
            <person name="Pruitt K."/>
            <person name="Puig M."/>
            <person name="Quesneville H."/>
            <person name="Ram K.R."/>
            <person name="Rand D."/>
            <person name="Rasmussen M.D."/>
            <person name="Reed L.K."/>
            <person name="Reenan R."/>
            <person name="Reily A."/>
            <person name="Remington K.A."/>
            <person name="Rieger T.T."/>
            <person name="Ritchie M.G."/>
            <person name="Robin C."/>
            <person name="Rogers Y.H."/>
            <person name="Rohde C."/>
            <person name="Rozas J."/>
            <person name="Rubenfield M.J."/>
            <person name="Ruiz A."/>
            <person name="Russo S."/>
            <person name="Salzberg S.L."/>
            <person name="Sanchez-Gracia A."/>
            <person name="Saranga D.J."/>
            <person name="Sato H."/>
            <person name="Schaeffer S.W."/>
            <person name="Schatz M.C."/>
            <person name="Schlenke T."/>
            <person name="Schwartz R."/>
            <person name="Segarra C."/>
            <person name="Singh R.S."/>
            <person name="Sirot L."/>
            <person name="Sirota M."/>
            <person name="Sisneros N.B."/>
            <person name="Smith C.D."/>
            <person name="Smith T.F."/>
            <person name="Spieth J."/>
            <person name="Stage D.E."/>
            <person name="Stark A."/>
            <person name="Stephan W."/>
            <person name="Strausberg R.L."/>
            <person name="Strempel S."/>
            <person name="Sturgill D."/>
            <person name="Sutton G."/>
            <person name="Sutton G.G."/>
            <person name="Tao W."/>
            <person name="Teichmann S."/>
            <person name="Tobari Y.N."/>
            <person name="Tomimura Y."/>
            <person name="Tsolas J.M."/>
            <person name="Valente V.L."/>
            <person name="Venter E."/>
            <person name="Venter J.C."/>
            <person name="Vicario S."/>
            <person name="Vieira F.G."/>
            <person name="Vilella A.J."/>
            <person name="Villasante A."/>
            <person name="Walenz B."/>
            <person name="Wang J."/>
            <person name="Wasserman M."/>
            <person name="Watts T."/>
            <person name="Wilson D."/>
            <person name="Wilson R.K."/>
            <person name="Wing R.A."/>
            <person name="Wolfner M.F."/>
            <person name="Wong A."/>
            <person name="Wong G.K."/>
            <person name="Wu C.I."/>
            <person name="Wu G."/>
            <person name="Yamamoto D."/>
            <person name="Yang H.P."/>
            <person name="Yang S.P."/>
            <person name="Yorke J.A."/>
            <person name="Yoshida K."/>
            <person name="Zdobnov E."/>
            <person name="Zhang P."/>
            <person name="Zhang Y."/>
            <person name="Zimin A.V."/>
            <person name="Baldwin J."/>
            <person name="Abdouelleil A."/>
            <person name="Abdulkadir J."/>
            <person name="Abebe A."/>
            <person name="Abera B."/>
            <person name="Abreu J."/>
            <person name="Acer S.C."/>
            <person name="Aftuck L."/>
            <person name="Alexander A."/>
            <person name="An P."/>
            <person name="Anderson E."/>
            <person name="Anderson S."/>
            <person name="Arachi H."/>
            <person name="Azer M."/>
            <person name="Bachantsang P."/>
            <person name="Barry A."/>
            <person name="Bayul T."/>
            <person name="Berlin A."/>
            <person name="Bessette D."/>
            <person name="Bloom T."/>
            <person name="Blye J."/>
            <person name="Boguslavskiy L."/>
            <person name="Bonnet C."/>
            <person name="Boukhgalter B."/>
            <person name="Bourzgui I."/>
            <person name="Brown A."/>
            <person name="Cahill P."/>
            <person name="Channer S."/>
            <person name="Cheshatsang Y."/>
            <person name="Chuda L."/>
            <person name="Citroen M."/>
            <person name="Collymore A."/>
            <person name="Cooke P."/>
            <person name="Costello M."/>
            <person name="D'Aco K."/>
            <person name="Daza R."/>
            <person name="De Haan G."/>
            <person name="DeGray S."/>
            <person name="DeMaso C."/>
            <person name="Dhargay N."/>
            <person name="Dooley K."/>
            <person name="Dooley E."/>
            <person name="Doricent M."/>
            <person name="Dorje P."/>
            <person name="Dorjee K."/>
            <person name="Dupes A."/>
            <person name="Elong R."/>
            <person name="Falk J."/>
            <person name="Farina A."/>
            <person name="Faro S."/>
            <person name="Ferguson D."/>
            <person name="Fisher S."/>
            <person name="Foley C.D."/>
            <person name="Franke A."/>
            <person name="Friedrich D."/>
            <person name="Gadbois L."/>
            <person name="Gearin G."/>
            <person name="Gearin C.R."/>
            <person name="Giannoukos G."/>
            <person name="Goode T."/>
            <person name="Graham J."/>
            <person name="Grandbois E."/>
            <person name="Grewal S."/>
            <person name="Gyaltsen K."/>
            <person name="Hafez N."/>
            <person name="Hagos B."/>
            <person name="Hall J."/>
            <person name="Henson C."/>
            <person name="Hollinger A."/>
            <person name="Honan T."/>
            <person name="Huard M.D."/>
            <person name="Hughes L."/>
            <person name="Hurhula B."/>
            <person name="Husby M.E."/>
            <person name="Kamat A."/>
            <person name="Kanga B."/>
            <person name="Kashin S."/>
            <person name="Khazanovich D."/>
            <person name="Kisner P."/>
            <person name="Lance K."/>
            <person name="Lara M."/>
            <person name="Lee W."/>
            <person name="Lennon N."/>
            <person name="Letendre F."/>
            <person name="LeVine R."/>
            <person name="Lipovsky A."/>
            <person name="Liu X."/>
            <person name="Liu J."/>
            <person name="Liu S."/>
            <person name="Lokyitsang T."/>
            <person name="Lokyitsang Y."/>
            <person name="Lubonja R."/>
            <person name="Lui A."/>
            <person name="MacDonald P."/>
            <person name="Magnisalis V."/>
            <person name="Maru K."/>
            <person name="Matthews C."/>
            <person name="McCusker W."/>
            <person name="McDonough S."/>
            <person name="Mehta T."/>
            <person name="Meldrim J."/>
            <person name="Meneus L."/>
            <person name="Mihai O."/>
            <person name="Mihalev A."/>
            <person name="Mihova T."/>
            <person name="Mittelman R."/>
            <person name="Mlenga V."/>
            <person name="Montmayeur A."/>
            <person name="Mulrain L."/>
            <person name="Navidi A."/>
            <person name="Naylor J."/>
            <person name="Negash T."/>
            <person name="Nguyen T."/>
            <person name="Nguyen N."/>
            <person name="Nicol R."/>
            <person name="Norbu C."/>
            <person name="Norbu N."/>
            <person name="Novod N."/>
            <person name="O'Neill B."/>
            <person name="Osman S."/>
            <person name="Markiewicz E."/>
            <person name="Oyono O.L."/>
            <person name="Patti C."/>
            <person name="Phunkhang P."/>
            <person name="Pierre F."/>
            <person name="Priest M."/>
            <person name="Raghuraman S."/>
            <person name="Rege F."/>
            <person name="Reyes R."/>
            <person name="Rise C."/>
            <person name="Rogov P."/>
            <person name="Ross K."/>
            <person name="Ryan E."/>
            <person name="Settipalli S."/>
            <person name="Shea T."/>
            <person name="Sherpa N."/>
            <person name="Shi L."/>
            <person name="Shih D."/>
            <person name="Sparrow T."/>
            <person name="Spaulding J."/>
            <person name="Stalker J."/>
            <person name="Stange-Thomann N."/>
            <person name="Stavropoulos S."/>
            <person name="Stone C."/>
            <person name="Strader C."/>
            <person name="Tesfaye S."/>
            <person name="Thomson T."/>
            <person name="Thoulutsang Y."/>
            <person name="Thoulutsang D."/>
            <person name="Topham K."/>
            <person name="Topping I."/>
            <person name="Tsamla T."/>
            <person name="Vassiliev H."/>
            <person name="Vo A."/>
            <person name="Wangchuk T."/>
            <person name="Wangdi T."/>
            <person name="Weiand M."/>
            <person name="Wilkinson J."/>
            <person name="Wilson A."/>
            <person name="Yadav S."/>
            <person name="Young G."/>
            <person name="Yu Q."/>
            <person name="Zembek L."/>
            <person name="Zhong D."/>
            <person name="Zimmer A."/>
            <person name="Zwirko Z."/>
            <person name="Jaffe D.B."/>
            <person name="Alvarez P."/>
            <person name="Brockman W."/>
            <person name="Butler J."/>
            <person name="Chin C."/>
            <person name="Gnerre S."/>
            <person name="Grabherr M."/>
            <person name="Kleber M."/>
            <person name="Mauceli E."/>
            <person name="MacCallum I."/>
        </authorList>
    </citation>
    <scope>NUCLEOTIDE SEQUENCE [LARGE SCALE GENOMIC DNA]</scope>
    <source>
        <strain evidence="9">MSH-3 / Tucson 14011-0111.49</strain>
    </source>
</reference>
<dbReference type="GO" id="GO:0097254">
    <property type="term" value="P:renal tubular secretion"/>
    <property type="evidence" value="ECO:0007669"/>
    <property type="project" value="EnsemblMetazoa"/>
</dbReference>
<evidence type="ECO:0000313" key="8">
    <source>
        <dbReference type="EMBL" id="EDW30068.1"/>
    </source>
</evidence>
<dbReference type="EMBL" id="CH479202">
    <property type="protein sequence ID" value="EDW30068.1"/>
    <property type="molecule type" value="Genomic_DNA"/>
</dbReference>
<dbReference type="HOGENOM" id="CLU_102329_0_0_1"/>
<dbReference type="GO" id="GO:0017085">
    <property type="term" value="P:response to insecticide"/>
    <property type="evidence" value="ECO:0007669"/>
    <property type="project" value="EnsemblMetazoa"/>
</dbReference>
<evidence type="ECO:0000256" key="4">
    <source>
        <dbReference type="ARBA" id="ARBA00023136"/>
    </source>
</evidence>
<dbReference type="SUPFAM" id="SSF90123">
    <property type="entry name" value="ABC transporter transmembrane region"/>
    <property type="match status" value="1"/>
</dbReference>
<dbReference type="InterPro" id="IPR039421">
    <property type="entry name" value="Type_1_exporter"/>
</dbReference>
<feature type="domain" description="ABC transmembrane type-1" evidence="7">
    <location>
        <begin position="103"/>
        <end position="237"/>
    </location>
</feature>
<dbReference type="GO" id="GO:0005919">
    <property type="term" value="C:pleated septate junction"/>
    <property type="evidence" value="ECO:0007669"/>
    <property type="project" value="EnsemblMetazoa"/>
</dbReference>
<protein>
    <submittedName>
        <fullName evidence="8">GL22522</fullName>
    </submittedName>
</protein>
<comment type="subcellular location">
    <subcellularLocation>
        <location evidence="1">Membrane</location>
        <topology evidence="1">Multi-pass membrane protein</topology>
    </subcellularLocation>
</comment>
<dbReference type="GO" id="GO:0008559">
    <property type="term" value="F:ABC-type xenobiotic transporter activity"/>
    <property type="evidence" value="ECO:0007669"/>
    <property type="project" value="EnsemblMetazoa"/>
</dbReference>
<dbReference type="GO" id="GO:0060857">
    <property type="term" value="P:establishment of glial blood-brain barrier"/>
    <property type="evidence" value="ECO:0007669"/>
    <property type="project" value="EnsemblMetazoa"/>
</dbReference>
<evidence type="ECO:0000256" key="1">
    <source>
        <dbReference type="ARBA" id="ARBA00004141"/>
    </source>
</evidence>
<dbReference type="GO" id="GO:0005524">
    <property type="term" value="F:ATP binding"/>
    <property type="evidence" value="ECO:0007669"/>
    <property type="project" value="InterPro"/>
</dbReference>
<feature type="compositionally biased region" description="Low complexity" evidence="5">
    <location>
        <begin position="13"/>
        <end position="24"/>
    </location>
</feature>
<dbReference type="SMR" id="B4H191"/>
<dbReference type="OrthoDB" id="6500128at2759"/>
<evidence type="ECO:0000256" key="2">
    <source>
        <dbReference type="ARBA" id="ARBA00022692"/>
    </source>
</evidence>
<dbReference type="PANTHER" id="PTHR24222">
    <property type="entry name" value="ABC TRANSPORTER B FAMILY"/>
    <property type="match status" value="1"/>
</dbReference>
<feature type="transmembrane region" description="Helical" evidence="6">
    <location>
        <begin position="172"/>
        <end position="201"/>
    </location>
</feature>
<accession>B4H191</accession>
<dbReference type="GO" id="GO:0015562">
    <property type="term" value="F:efflux transmembrane transporter activity"/>
    <property type="evidence" value="ECO:0007669"/>
    <property type="project" value="EnsemblMetazoa"/>
</dbReference>
<evidence type="ECO:0000313" key="9">
    <source>
        <dbReference type="Proteomes" id="UP000008744"/>
    </source>
</evidence>
<sequence length="237" mass="25993">MDYTVPGTLYEVPSRPQPSHQQPSLKSTTGSQAPSQTIAKSRPTVLETQQKRCLKMDEASGTTTTDGKSLDEAPVAAGLEPTQPIGFLQLFRFSTCGEIAWLFFGFLMCCVKALTLPAVVIIYSEFTSMLVDRAMEFGTSSKVHALPLFGGGKSLTNATLAVRNEALYDDSISYGLLLTIASVVMFIAGIFSVDIFNVVALRQVSRMRIMLFTSVMRQEIGWHDLASKQNFVQSMIE</sequence>
<organism evidence="9">
    <name type="scientific">Drosophila persimilis</name>
    <name type="common">Fruit fly</name>
    <dbReference type="NCBI Taxonomy" id="7234"/>
    <lineage>
        <taxon>Eukaryota</taxon>
        <taxon>Metazoa</taxon>
        <taxon>Ecdysozoa</taxon>
        <taxon>Arthropoda</taxon>
        <taxon>Hexapoda</taxon>
        <taxon>Insecta</taxon>
        <taxon>Pterygota</taxon>
        <taxon>Neoptera</taxon>
        <taxon>Endopterygota</taxon>
        <taxon>Diptera</taxon>
        <taxon>Brachycera</taxon>
        <taxon>Muscomorpha</taxon>
        <taxon>Ephydroidea</taxon>
        <taxon>Drosophilidae</taxon>
        <taxon>Drosophila</taxon>
        <taxon>Sophophora</taxon>
    </lineage>
</organism>
<evidence type="ECO:0000259" key="7">
    <source>
        <dbReference type="PROSITE" id="PS50929"/>
    </source>
</evidence>
<dbReference type="PhylomeDB" id="B4H191"/>
<dbReference type="Pfam" id="PF00664">
    <property type="entry name" value="ABC_membrane"/>
    <property type="match status" value="1"/>
</dbReference>
<dbReference type="Gene3D" id="1.20.1560.10">
    <property type="entry name" value="ABC transporter type 1, transmembrane domain"/>
    <property type="match status" value="1"/>
</dbReference>
<keyword evidence="9" id="KW-1185">Reference proteome</keyword>
<dbReference type="STRING" id="7234.B4H191"/>
<dbReference type="PROSITE" id="PS50929">
    <property type="entry name" value="ABC_TM1F"/>
    <property type="match status" value="1"/>
</dbReference>
<dbReference type="InterPro" id="IPR011527">
    <property type="entry name" value="ABC1_TM_dom"/>
</dbReference>
<feature type="region of interest" description="Disordered" evidence="5">
    <location>
        <begin position="1"/>
        <end position="43"/>
    </location>
</feature>
<keyword evidence="2 6" id="KW-0812">Transmembrane</keyword>
<name>B4H191_DROPE</name>
<dbReference type="AlphaFoldDB" id="B4H191"/>
<proteinExistence type="predicted"/>
<dbReference type="OMA" id="TTILPWF"/>
<keyword evidence="3 6" id="KW-1133">Transmembrane helix</keyword>
<evidence type="ECO:0000256" key="6">
    <source>
        <dbReference type="SAM" id="Phobius"/>
    </source>
</evidence>
<dbReference type="Proteomes" id="UP000008744">
    <property type="component" value="Unassembled WGS sequence"/>
</dbReference>
<keyword evidence="4 6" id="KW-0472">Membrane</keyword>
<dbReference type="InterPro" id="IPR036640">
    <property type="entry name" value="ABC1_TM_sf"/>
</dbReference>
<gene>
    <name evidence="8" type="primary">Dper\GL22522</name>
    <name evidence="8" type="ORF">Dper_GL22522</name>
</gene>
<dbReference type="PANTHER" id="PTHR24222:SF76">
    <property type="entry name" value="MYCOBACTIN IMPORT ATP-BINDING_PERMEASE PROTEIN IRTB"/>
    <property type="match status" value="1"/>
</dbReference>
<dbReference type="eggNOG" id="KOG0055">
    <property type="taxonomic scope" value="Eukaryota"/>
</dbReference>
<evidence type="ECO:0000256" key="5">
    <source>
        <dbReference type="SAM" id="MobiDB-lite"/>
    </source>
</evidence>
<evidence type="ECO:0000256" key="3">
    <source>
        <dbReference type="ARBA" id="ARBA00022989"/>
    </source>
</evidence>
<feature type="compositionally biased region" description="Polar residues" evidence="5">
    <location>
        <begin position="25"/>
        <end position="39"/>
    </location>
</feature>
<feature type="transmembrane region" description="Helical" evidence="6">
    <location>
        <begin position="99"/>
        <end position="123"/>
    </location>
</feature>